<proteinExistence type="predicted"/>
<protein>
    <submittedName>
        <fullName evidence="2">Uncharacterized protein</fullName>
    </submittedName>
</protein>
<keyword evidence="1" id="KW-1133">Transmembrane helix</keyword>
<evidence type="ECO:0000313" key="2">
    <source>
        <dbReference type="EMBL" id="SCB55772.1"/>
    </source>
</evidence>
<name>A0A1C3XU50_9BRAD</name>
<gene>
    <name evidence="2" type="ORF">GA0061098_105315</name>
</gene>
<feature type="transmembrane region" description="Helical" evidence="1">
    <location>
        <begin position="118"/>
        <end position="139"/>
    </location>
</feature>
<sequence>MAELRLDPATLIRLIGRYQELRNRGGMGSMLYRVTPGQRIDALQIYATVCAAGAVPDGDQREFWLSHLRPVLAETREAAELLKEAFADIGKPETPPLTQRIVGTSVATVTKLRRWPSVTTLAAVGAALLVGAVILWLSLTAQSPQRQVASVDTTDWSVPAGNGAQSALPDAGLKPRYERFLKLTLVAAARYGNEITPYVLAAALCGAAPELGPPSYVLAEMMRVYPIDPANSIPHSAFGAMALRHYAAVAAAQSAGASLAAFDDFIMDDGQISPDPAIDPAAWLRNFQTATNPLPPATLARETWPSWLRYLPLLVLLPGSVFAFWGKSNKRREAAAEALRRTRVAHATFRRAEAGAWGTSRILQSFAALPPLPSASQTARRLMRLREPMPGSRLDLPRSVRASVASAGDVVTVKRDGSRAVDIVVLVHRGHRHDHERARVLRLLDALSRGGVSLTAYDYAPDPRTLTATSRADALNPRGRLRTLDLRGLRELHGDSLLVIVSDGDELIDPFSQQPHSFLATELASWRRRMLLTPVPRGEWGEREFRLAAALDAPIGRATMAGLGDLALGLAPDEVQSGPRRALDQAMRRAGLLDRIATWSLLAGTLLAPEETVPRPPSIERLGLSLLQDLAPPDPEQKALIEDLETWLGHGFFWLAACGVYPKLRVDLTLWLGARLHRYGHPANPVIFSEELFARLCLLPWLRVCHMPDWLRTAMFNALSDREKQMLRDVVDELAAGKAGESGEARLGLQVWQADWRGQPLAPDNVMIAFKSDAAPSDRLRQDEAAAASDARRTWLMRGLGRLALIAAWAGVAVWLMPAFGAAPLPDGAWWPVLGFGAATLAWFGTAFVVERVRLWRRKHAEAAADAAPRGSAAPAFK</sequence>
<reference evidence="3" key="1">
    <citation type="submission" date="2016-08" db="EMBL/GenBank/DDBJ databases">
        <authorList>
            <person name="Varghese N."/>
            <person name="Submissions Spin"/>
        </authorList>
    </citation>
    <scope>NUCLEOTIDE SEQUENCE [LARGE SCALE GENOMIC DNA]</scope>
    <source>
        <strain evidence="3">ERR11</strain>
    </source>
</reference>
<organism evidence="2 3">
    <name type="scientific">Bradyrhizobium shewense</name>
    <dbReference type="NCBI Taxonomy" id="1761772"/>
    <lineage>
        <taxon>Bacteria</taxon>
        <taxon>Pseudomonadati</taxon>
        <taxon>Pseudomonadota</taxon>
        <taxon>Alphaproteobacteria</taxon>
        <taxon>Hyphomicrobiales</taxon>
        <taxon>Nitrobacteraceae</taxon>
        <taxon>Bradyrhizobium</taxon>
    </lineage>
</organism>
<feature type="transmembrane region" description="Helical" evidence="1">
    <location>
        <begin position="829"/>
        <end position="850"/>
    </location>
</feature>
<keyword evidence="1" id="KW-0812">Transmembrane</keyword>
<keyword evidence="3" id="KW-1185">Reference proteome</keyword>
<dbReference type="AlphaFoldDB" id="A0A1C3XU50"/>
<dbReference type="RefSeq" id="WP_091967502.1">
    <property type="nucleotide sequence ID" value="NZ_FMAI01000053.1"/>
</dbReference>
<keyword evidence="1" id="KW-0472">Membrane</keyword>
<dbReference type="Proteomes" id="UP000199184">
    <property type="component" value="Unassembled WGS sequence"/>
</dbReference>
<evidence type="ECO:0000256" key="1">
    <source>
        <dbReference type="SAM" id="Phobius"/>
    </source>
</evidence>
<dbReference type="EMBL" id="FMAI01000053">
    <property type="protein sequence ID" value="SCB55772.1"/>
    <property type="molecule type" value="Genomic_DNA"/>
</dbReference>
<feature type="transmembrane region" description="Helical" evidence="1">
    <location>
        <begin position="803"/>
        <end position="823"/>
    </location>
</feature>
<evidence type="ECO:0000313" key="3">
    <source>
        <dbReference type="Proteomes" id="UP000199184"/>
    </source>
</evidence>
<accession>A0A1C3XU50</accession>